<dbReference type="InterPro" id="IPR006283">
    <property type="entry name" value="ThiL-like"/>
</dbReference>
<sequence>MDELSLAELGEIESLKRTVARLKPGEHAIVGSGDDAAVVTATDNFLVSTDTLVENHDFKLEWSTGFDLGFKSVASNLADIAAMGATPTVLVVAMVVPKTTKISWLESFADGLQAACDQLSPGSAIVGGDLASGEQVVISVTVHGKLDGQKPVLRSGAKVGDVVAVCGPLGKAACGLTLLESGKQDLIRSYDDWVGSQLRPEPPISQGVAANLAGATAMLDVSDGLIKDLGRISKASNVSIEIDRSLLSGYEAMLDLPAQSLGVQTLGWVLQGGEDHSLLATFPAAATLPISFKVIGKVVAKSDHDVLLDGKPVADTGWDSITGAQGASR</sequence>
<dbReference type="Pfam" id="PF00586">
    <property type="entry name" value="AIRS"/>
    <property type="match status" value="1"/>
</dbReference>
<dbReference type="NCBIfam" id="TIGR01379">
    <property type="entry name" value="thiL"/>
    <property type="match status" value="1"/>
</dbReference>
<dbReference type="Gene3D" id="3.30.1330.10">
    <property type="entry name" value="PurM-like, N-terminal domain"/>
    <property type="match status" value="1"/>
</dbReference>
<gene>
    <name evidence="3" type="ORF">UFOPK2131_00845</name>
</gene>
<dbReference type="EMBL" id="CAEZVT010000124">
    <property type="protein sequence ID" value="CAB4639739.1"/>
    <property type="molecule type" value="Genomic_DNA"/>
</dbReference>
<dbReference type="SUPFAM" id="SSF55326">
    <property type="entry name" value="PurM N-terminal domain-like"/>
    <property type="match status" value="1"/>
</dbReference>
<dbReference type="PIRSF" id="PIRSF005303">
    <property type="entry name" value="Thiam_monoph_kin"/>
    <property type="match status" value="1"/>
</dbReference>
<dbReference type="Pfam" id="PF02769">
    <property type="entry name" value="AIRS_C"/>
    <property type="match status" value="1"/>
</dbReference>
<protein>
    <submittedName>
        <fullName evidence="3">Unannotated protein</fullName>
    </submittedName>
</protein>
<dbReference type="NCBIfam" id="NF004351">
    <property type="entry name" value="PRK05731.1-4"/>
    <property type="match status" value="1"/>
</dbReference>
<dbReference type="PANTHER" id="PTHR30270:SF0">
    <property type="entry name" value="THIAMINE-MONOPHOSPHATE KINASE"/>
    <property type="match status" value="1"/>
</dbReference>
<evidence type="ECO:0000259" key="2">
    <source>
        <dbReference type="Pfam" id="PF02769"/>
    </source>
</evidence>
<dbReference type="InterPro" id="IPR010918">
    <property type="entry name" value="PurM-like_C_dom"/>
</dbReference>
<proteinExistence type="inferred from homology"/>
<dbReference type="HAMAP" id="MF_02128">
    <property type="entry name" value="TMP_kinase"/>
    <property type="match status" value="1"/>
</dbReference>
<dbReference type="GO" id="GO:0009030">
    <property type="term" value="F:thiamine-phosphate kinase activity"/>
    <property type="evidence" value="ECO:0007669"/>
    <property type="project" value="InterPro"/>
</dbReference>
<feature type="domain" description="PurM-like C-terminal" evidence="2">
    <location>
        <begin position="158"/>
        <end position="306"/>
    </location>
</feature>
<dbReference type="AlphaFoldDB" id="A0A6J6JVL4"/>
<dbReference type="Gene3D" id="3.90.650.10">
    <property type="entry name" value="PurM-like C-terminal domain"/>
    <property type="match status" value="1"/>
</dbReference>
<accession>A0A6J6JVL4</accession>
<reference evidence="3" key="1">
    <citation type="submission" date="2020-05" db="EMBL/GenBank/DDBJ databases">
        <authorList>
            <person name="Chiriac C."/>
            <person name="Salcher M."/>
            <person name="Ghai R."/>
            <person name="Kavagutti S V."/>
        </authorList>
    </citation>
    <scope>NUCLEOTIDE SEQUENCE</scope>
</reference>
<dbReference type="InterPro" id="IPR036676">
    <property type="entry name" value="PurM-like_C_sf"/>
</dbReference>
<dbReference type="SUPFAM" id="SSF56042">
    <property type="entry name" value="PurM C-terminal domain-like"/>
    <property type="match status" value="1"/>
</dbReference>
<evidence type="ECO:0000259" key="1">
    <source>
        <dbReference type="Pfam" id="PF00586"/>
    </source>
</evidence>
<evidence type="ECO:0000313" key="3">
    <source>
        <dbReference type="EMBL" id="CAB4639739.1"/>
    </source>
</evidence>
<feature type="domain" description="PurM-like N-terminal" evidence="1">
    <location>
        <begin position="33"/>
        <end position="145"/>
    </location>
</feature>
<dbReference type="PANTHER" id="PTHR30270">
    <property type="entry name" value="THIAMINE-MONOPHOSPHATE KINASE"/>
    <property type="match status" value="1"/>
</dbReference>
<organism evidence="3">
    <name type="scientific">freshwater metagenome</name>
    <dbReference type="NCBI Taxonomy" id="449393"/>
    <lineage>
        <taxon>unclassified sequences</taxon>
        <taxon>metagenomes</taxon>
        <taxon>ecological metagenomes</taxon>
    </lineage>
</organism>
<name>A0A6J6JVL4_9ZZZZ</name>
<dbReference type="GO" id="GO:0009228">
    <property type="term" value="P:thiamine biosynthetic process"/>
    <property type="evidence" value="ECO:0007669"/>
    <property type="project" value="InterPro"/>
</dbReference>
<dbReference type="InterPro" id="IPR036921">
    <property type="entry name" value="PurM-like_N_sf"/>
</dbReference>
<dbReference type="InterPro" id="IPR016188">
    <property type="entry name" value="PurM-like_N"/>
</dbReference>
<dbReference type="CDD" id="cd02194">
    <property type="entry name" value="ThiL"/>
    <property type="match status" value="1"/>
</dbReference>